<dbReference type="Proteomes" id="UP001501734">
    <property type="component" value="Unassembled WGS sequence"/>
</dbReference>
<proteinExistence type="predicted"/>
<keyword evidence="2" id="KW-1185">Reference proteome</keyword>
<organism evidence="1 2">
    <name type="scientific">Amphibacillus indicireducens</name>
    <dbReference type="NCBI Taxonomy" id="1076330"/>
    <lineage>
        <taxon>Bacteria</taxon>
        <taxon>Bacillati</taxon>
        <taxon>Bacillota</taxon>
        <taxon>Bacilli</taxon>
        <taxon>Bacillales</taxon>
        <taxon>Bacillaceae</taxon>
        <taxon>Amphibacillus</taxon>
    </lineage>
</organism>
<evidence type="ECO:0000313" key="1">
    <source>
        <dbReference type="EMBL" id="GAA4063088.1"/>
    </source>
</evidence>
<gene>
    <name evidence="1" type="ORF">GCM10022410_07290</name>
</gene>
<reference evidence="2" key="1">
    <citation type="journal article" date="2019" name="Int. J. Syst. Evol. Microbiol.">
        <title>The Global Catalogue of Microorganisms (GCM) 10K type strain sequencing project: providing services to taxonomists for standard genome sequencing and annotation.</title>
        <authorList>
            <consortium name="The Broad Institute Genomics Platform"/>
            <consortium name="The Broad Institute Genome Sequencing Center for Infectious Disease"/>
            <person name="Wu L."/>
            <person name="Ma J."/>
        </authorList>
    </citation>
    <scope>NUCLEOTIDE SEQUENCE [LARGE SCALE GENOMIC DNA]</scope>
    <source>
        <strain evidence="2">JCM 17250</strain>
    </source>
</reference>
<dbReference type="RefSeq" id="WP_344910419.1">
    <property type="nucleotide sequence ID" value="NZ_BAABDL010000039.1"/>
</dbReference>
<dbReference type="EMBL" id="BAABDL010000039">
    <property type="protein sequence ID" value="GAA4063088.1"/>
    <property type="molecule type" value="Genomic_DNA"/>
</dbReference>
<comment type="caution">
    <text evidence="1">The sequence shown here is derived from an EMBL/GenBank/DDBJ whole genome shotgun (WGS) entry which is preliminary data.</text>
</comment>
<sequence>MAFGINRVELKKWQQNVLANEIAFITHYWLDERFPHATSVTKVGCADLDKLIEWGKQYQLRPEWIDLDPKYPHYDLFAPIQKEILAKEGYFDQIERFQL</sequence>
<evidence type="ECO:0008006" key="3">
    <source>
        <dbReference type="Google" id="ProtNLM"/>
    </source>
</evidence>
<accession>A0ABP7VAI2</accession>
<protein>
    <recommendedName>
        <fullName evidence="3">YneQ</fullName>
    </recommendedName>
</protein>
<evidence type="ECO:0000313" key="2">
    <source>
        <dbReference type="Proteomes" id="UP001501734"/>
    </source>
</evidence>
<name>A0ABP7VAI2_9BACI</name>